<dbReference type="GO" id="GO:0006508">
    <property type="term" value="P:proteolysis"/>
    <property type="evidence" value="ECO:0007669"/>
    <property type="project" value="UniProtKB-KW"/>
</dbReference>
<dbReference type="PANTHER" id="PTHR32481">
    <property type="entry name" value="AMINOPEPTIDASE"/>
    <property type="match status" value="1"/>
</dbReference>
<keyword evidence="3" id="KW-0645">Protease</keyword>
<keyword evidence="5" id="KW-0378">Hydrolase</keyword>
<dbReference type="SUPFAM" id="SSF101821">
    <property type="entry name" value="Aminopeptidase/glucanase lid domain"/>
    <property type="match status" value="1"/>
</dbReference>
<feature type="binding site" evidence="8">
    <location>
        <position position="218"/>
    </location>
    <ligand>
        <name>Zn(2+)</name>
        <dbReference type="ChEBI" id="CHEBI:29105"/>
        <label>2</label>
    </ligand>
</feature>
<dbReference type="SUPFAM" id="SSF53187">
    <property type="entry name" value="Zn-dependent exopeptidases"/>
    <property type="match status" value="1"/>
</dbReference>
<feature type="binding site" evidence="8">
    <location>
        <position position="322"/>
    </location>
    <ligand>
        <name>Zn(2+)</name>
        <dbReference type="ChEBI" id="CHEBI:29105"/>
        <label>2</label>
    </ligand>
</feature>
<feature type="active site" description="Proton acceptor" evidence="7">
    <location>
        <position position="217"/>
    </location>
</feature>
<dbReference type="EMBL" id="AP018400">
    <property type="protein sequence ID" value="BBA91805.1"/>
    <property type="molecule type" value="Genomic_DNA"/>
</dbReference>
<gene>
    <name evidence="9" type="ORF">SR187_0870</name>
</gene>
<keyword evidence="2 9" id="KW-0031">Aminopeptidase</keyword>
<dbReference type="GO" id="GO:0046872">
    <property type="term" value="F:metal ion binding"/>
    <property type="evidence" value="ECO:0007669"/>
    <property type="project" value="UniProtKB-UniRule"/>
</dbReference>
<proteinExistence type="inferred from homology"/>
<evidence type="ECO:0000256" key="8">
    <source>
        <dbReference type="PIRSR" id="PIRSR001123-2"/>
    </source>
</evidence>
<organism evidence="9 10">
    <name type="scientific">Streptococcus ruminantium</name>
    <dbReference type="NCBI Taxonomy" id="1917441"/>
    <lineage>
        <taxon>Bacteria</taxon>
        <taxon>Bacillati</taxon>
        <taxon>Bacillota</taxon>
        <taxon>Bacilli</taxon>
        <taxon>Lactobacillales</taxon>
        <taxon>Streptococcaceae</taxon>
        <taxon>Streptococcus</taxon>
    </lineage>
</organism>
<dbReference type="InterPro" id="IPR051464">
    <property type="entry name" value="Peptidase_M42_aminopept"/>
</dbReference>
<dbReference type="InterPro" id="IPR017538">
    <property type="entry name" value="Pept_M42_glutamyl_aminopept"/>
</dbReference>
<feature type="binding site" evidence="8">
    <location>
        <position position="70"/>
    </location>
    <ligand>
        <name>Zn(2+)</name>
        <dbReference type="ChEBI" id="CHEBI:29105"/>
        <label>1</label>
    </ligand>
</feature>
<reference evidence="9 10" key="1">
    <citation type="journal article" date="2018" name="Genome Biol. Evol.">
        <title>Complete Genome Sequence of Streptococcus ruminantium sp. nov. GUT-187T (=DSM 104980T =JCM 31869T), the Type Strain of S. ruminantium, and Comparison with Genome Sequences of Streptococcus suis Strains.</title>
        <authorList>
            <person name="Tohya M."/>
            <person name="Sekizaki T."/>
            <person name="Miyoshi-Akiyama T."/>
        </authorList>
    </citation>
    <scope>NUCLEOTIDE SEQUENCE [LARGE SCALE GENOMIC DNA]</scope>
    <source>
        <strain evidence="9 10">GUT187T</strain>
    </source>
</reference>
<evidence type="ECO:0000256" key="4">
    <source>
        <dbReference type="ARBA" id="ARBA00022723"/>
    </source>
</evidence>
<keyword evidence="4 8" id="KW-0479">Metal-binding</keyword>
<evidence type="ECO:0000256" key="5">
    <source>
        <dbReference type="ARBA" id="ARBA00022801"/>
    </source>
</evidence>
<feature type="binding site" evidence="8">
    <location>
        <position position="185"/>
    </location>
    <ligand>
        <name>Zn(2+)</name>
        <dbReference type="ChEBI" id="CHEBI:29105"/>
        <label>2</label>
    </ligand>
</feature>
<feature type="binding site" evidence="8">
    <location>
        <position position="185"/>
    </location>
    <ligand>
        <name>Zn(2+)</name>
        <dbReference type="ChEBI" id="CHEBI:29105"/>
        <label>1</label>
    </ligand>
</feature>
<evidence type="ECO:0000256" key="2">
    <source>
        <dbReference type="ARBA" id="ARBA00022438"/>
    </source>
</evidence>
<sequence length="358" mass="38976">MEAKQMTLFEKIKEVTELQSLPGFESEVRNHIRQKITPHVDHIETDGLGGIFGIRKASVEHAPRILVAAHMDEVGFMISQIKPDGTFRVVELGGWNPLVVSSQAFTLHLQDGRTIPAISGSVPPHLSRGGNTPGLPAIADIIFDAGFANYDEAWTFGIRPGDVLVPKNETILTANGKNVISKAWDNRFGVLMVTELLEHLSGQVLPNQLIAGANVQEEVGLRGAHASTTKFNPDIFLAVDCSPAGDIYGDQGKVGDGTLLRFYDPGHILLKNMKDFLLTTAEEAGVKFQYYCGKGGTDAGAAHLKNQGVPSTTIGVCARYIHSHQTLYSMDDFLEAQAFLQALVKKLDRSTVDLIKNY</sequence>
<dbReference type="NCBIfam" id="TIGR03107">
    <property type="entry name" value="glu_aminopep"/>
    <property type="match status" value="1"/>
</dbReference>
<feature type="binding site" evidence="8">
    <location>
        <position position="240"/>
    </location>
    <ligand>
        <name>Zn(2+)</name>
        <dbReference type="ChEBI" id="CHEBI:29105"/>
        <label>1</label>
    </ligand>
</feature>
<protein>
    <submittedName>
        <fullName evidence="9">Glutamyl aminopeptidase</fullName>
    </submittedName>
</protein>
<dbReference type="GO" id="GO:0004177">
    <property type="term" value="F:aminopeptidase activity"/>
    <property type="evidence" value="ECO:0007669"/>
    <property type="project" value="UniProtKB-UniRule"/>
</dbReference>
<name>A0A2Z5TMU0_9STRE</name>
<dbReference type="PIRSF" id="PIRSF001123">
    <property type="entry name" value="PepA_GA"/>
    <property type="match status" value="1"/>
</dbReference>
<comment type="similarity">
    <text evidence="1 6">Belongs to the peptidase M42 family.</text>
</comment>
<evidence type="ECO:0000313" key="9">
    <source>
        <dbReference type="EMBL" id="BBA91805.1"/>
    </source>
</evidence>
<dbReference type="KEGG" id="srq:SR187_0870"/>
<dbReference type="InterPro" id="IPR008007">
    <property type="entry name" value="Peptidase_M42"/>
</dbReference>
<evidence type="ECO:0000256" key="6">
    <source>
        <dbReference type="PIRNR" id="PIRNR001123"/>
    </source>
</evidence>
<evidence type="ECO:0000256" key="3">
    <source>
        <dbReference type="ARBA" id="ARBA00022670"/>
    </source>
</evidence>
<dbReference type="PANTHER" id="PTHR32481:SF0">
    <property type="entry name" value="AMINOPEPTIDASE YPDE-RELATED"/>
    <property type="match status" value="1"/>
</dbReference>
<dbReference type="Pfam" id="PF05343">
    <property type="entry name" value="Peptidase_M42"/>
    <property type="match status" value="1"/>
</dbReference>
<evidence type="ECO:0000256" key="1">
    <source>
        <dbReference type="ARBA" id="ARBA00006272"/>
    </source>
</evidence>
<evidence type="ECO:0000313" key="10">
    <source>
        <dbReference type="Proteomes" id="UP000269331"/>
    </source>
</evidence>
<dbReference type="Proteomes" id="UP000269331">
    <property type="component" value="Chromosome"/>
</dbReference>
<dbReference type="Gene3D" id="2.40.30.40">
    <property type="entry name" value="Peptidase M42, domain 2"/>
    <property type="match status" value="1"/>
</dbReference>
<comment type="cofactor">
    <cofactor evidence="8">
        <name>a divalent metal cation</name>
        <dbReference type="ChEBI" id="CHEBI:60240"/>
    </cofactor>
    <text evidence="8">Binds 2 divalent metal cations per subunit.</text>
</comment>
<accession>A0A2Z5TMU0</accession>
<evidence type="ECO:0000256" key="7">
    <source>
        <dbReference type="PIRSR" id="PIRSR001123-1"/>
    </source>
</evidence>
<dbReference type="AlphaFoldDB" id="A0A2Z5TMU0"/>
<dbReference type="Gene3D" id="3.40.630.10">
    <property type="entry name" value="Zn peptidases"/>
    <property type="match status" value="1"/>
</dbReference>
<dbReference type="InterPro" id="IPR023367">
    <property type="entry name" value="Peptidase_M42_dom2"/>
</dbReference>